<evidence type="ECO:0000256" key="4">
    <source>
        <dbReference type="ARBA" id="ARBA00023274"/>
    </source>
</evidence>
<keyword evidence="4 8" id="KW-0687">Ribonucleoprotein</keyword>
<evidence type="ECO:0000256" key="5">
    <source>
        <dbReference type="PROSITE-ProRule" id="PRU00176"/>
    </source>
</evidence>
<dbReference type="CDD" id="cd12382">
    <property type="entry name" value="RRM_RBMX_like"/>
    <property type="match status" value="1"/>
</dbReference>
<feature type="compositionally biased region" description="Basic and acidic residues" evidence="6">
    <location>
        <begin position="299"/>
        <end position="308"/>
    </location>
</feature>
<keyword evidence="3" id="KW-0539">Nucleus</keyword>
<dbReference type="GO" id="GO:1990904">
    <property type="term" value="C:ribonucleoprotein complex"/>
    <property type="evidence" value="ECO:0007669"/>
    <property type="project" value="UniProtKB-KW"/>
</dbReference>
<feature type="domain" description="RRM" evidence="7">
    <location>
        <begin position="8"/>
        <end position="86"/>
    </location>
</feature>
<dbReference type="Pfam" id="PF08081">
    <property type="entry name" value="RBM1CTR"/>
    <property type="match status" value="1"/>
</dbReference>
<evidence type="ECO:0000259" key="7">
    <source>
        <dbReference type="PROSITE" id="PS50102"/>
    </source>
</evidence>
<keyword evidence="9" id="KW-1185">Reference proteome</keyword>
<dbReference type="InterPro" id="IPR050441">
    <property type="entry name" value="RBM"/>
</dbReference>
<feature type="compositionally biased region" description="Basic and acidic residues" evidence="6">
    <location>
        <begin position="339"/>
        <end position="350"/>
    </location>
</feature>
<dbReference type="GO" id="GO:0005634">
    <property type="term" value="C:nucleus"/>
    <property type="evidence" value="ECO:0007669"/>
    <property type="project" value="UniProtKB-SubCell"/>
</dbReference>
<reference evidence="8 9" key="1">
    <citation type="submission" date="2019-01" db="EMBL/GenBank/DDBJ databases">
        <title>Genome Assembly of Collichthys lucidus.</title>
        <authorList>
            <person name="Cai M."/>
            <person name="Xiao S."/>
        </authorList>
    </citation>
    <scope>NUCLEOTIDE SEQUENCE [LARGE SCALE GENOMIC DNA]</scope>
    <source>
        <strain evidence="8">JT15FE1705JMU</strain>
        <tissue evidence="8">Muscle</tissue>
    </source>
</reference>
<feature type="compositionally biased region" description="Low complexity" evidence="6">
    <location>
        <begin position="234"/>
        <end position="253"/>
    </location>
</feature>
<evidence type="ECO:0000256" key="2">
    <source>
        <dbReference type="ARBA" id="ARBA00022884"/>
    </source>
</evidence>
<dbReference type="PANTHER" id="PTHR48034">
    <property type="entry name" value="TRANSFORMER-2 SEX-DETERMINING PROTEIN-RELATED"/>
    <property type="match status" value="1"/>
</dbReference>
<dbReference type="SMART" id="SM00361">
    <property type="entry name" value="RRM_1"/>
    <property type="match status" value="1"/>
</dbReference>
<evidence type="ECO:0000256" key="6">
    <source>
        <dbReference type="SAM" id="MobiDB-lite"/>
    </source>
</evidence>
<feature type="compositionally biased region" description="Gly residues" evidence="6">
    <location>
        <begin position="113"/>
        <end position="122"/>
    </location>
</feature>
<gene>
    <name evidence="8" type="ORF">D9C73_006285</name>
</gene>
<dbReference type="STRING" id="240159.A0A4U5UDW5"/>
<dbReference type="Pfam" id="PF00076">
    <property type="entry name" value="RRM_1"/>
    <property type="match status" value="1"/>
</dbReference>
<evidence type="ECO:0000256" key="1">
    <source>
        <dbReference type="ARBA" id="ARBA00004123"/>
    </source>
</evidence>
<evidence type="ECO:0000313" key="8">
    <source>
        <dbReference type="EMBL" id="TKS72211.1"/>
    </source>
</evidence>
<dbReference type="GO" id="GO:0003723">
    <property type="term" value="F:RNA binding"/>
    <property type="evidence" value="ECO:0007669"/>
    <property type="project" value="UniProtKB-UniRule"/>
</dbReference>
<proteinExistence type="predicted"/>
<feature type="compositionally biased region" description="Low complexity" evidence="6">
    <location>
        <begin position="273"/>
        <end position="293"/>
    </location>
</feature>
<keyword evidence="2 5" id="KW-0694">RNA-binding</keyword>
<dbReference type="SUPFAM" id="SSF54928">
    <property type="entry name" value="RNA-binding domain, RBD"/>
    <property type="match status" value="1"/>
</dbReference>
<dbReference type="InterPro" id="IPR012604">
    <property type="entry name" value="RBM1CTR"/>
</dbReference>
<comment type="subcellular location">
    <subcellularLocation>
        <location evidence="1">Nucleus</location>
    </subcellularLocation>
</comment>
<dbReference type="Proteomes" id="UP000298787">
    <property type="component" value="Chromosome 6"/>
</dbReference>
<dbReference type="InterPro" id="IPR000504">
    <property type="entry name" value="RRM_dom"/>
</dbReference>
<evidence type="ECO:0000256" key="3">
    <source>
        <dbReference type="ARBA" id="ARBA00023242"/>
    </source>
</evidence>
<dbReference type="InterPro" id="IPR035979">
    <property type="entry name" value="RBD_domain_sf"/>
</dbReference>
<feature type="compositionally biased region" description="Low complexity" evidence="6">
    <location>
        <begin position="316"/>
        <end position="330"/>
    </location>
</feature>
<accession>A0A4U5UDW5</accession>
<feature type="compositionally biased region" description="Basic and acidic residues" evidence="6">
    <location>
        <begin position="60"/>
        <end position="80"/>
    </location>
</feature>
<evidence type="ECO:0000313" key="9">
    <source>
        <dbReference type="Proteomes" id="UP000298787"/>
    </source>
</evidence>
<feature type="compositionally biased region" description="Basic and acidic residues" evidence="6">
    <location>
        <begin position="178"/>
        <end position="230"/>
    </location>
</feature>
<dbReference type="Gene3D" id="3.30.70.330">
    <property type="match status" value="1"/>
</dbReference>
<organism evidence="8 9">
    <name type="scientific">Collichthys lucidus</name>
    <name type="common">Big head croaker</name>
    <name type="synonym">Sciaena lucida</name>
    <dbReference type="NCBI Taxonomy" id="240159"/>
    <lineage>
        <taxon>Eukaryota</taxon>
        <taxon>Metazoa</taxon>
        <taxon>Chordata</taxon>
        <taxon>Craniata</taxon>
        <taxon>Vertebrata</taxon>
        <taxon>Euteleostomi</taxon>
        <taxon>Actinopterygii</taxon>
        <taxon>Neopterygii</taxon>
        <taxon>Teleostei</taxon>
        <taxon>Neoteleostei</taxon>
        <taxon>Acanthomorphata</taxon>
        <taxon>Eupercaria</taxon>
        <taxon>Sciaenidae</taxon>
        <taxon>Collichthys</taxon>
    </lineage>
</organism>
<name>A0A4U5UDW5_COLLU</name>
<dbReference type="PROSITE" id="PS50102">
    <property type="entry name" value="RRM"/>
    <property type="match status" value="1"/>
</dbReference>
<dbReference type="FunFam" id="3.30.70.330:FF:000119">
    <property type="entry name" value="RNA-binding motif protein, X chromosome"/>
    <property type="match status" value="1"/>
</dbReference>
<dbReference type="InterPro" id="IPR012677">
    <property type="entry name" value="Nucleotide-bd_a/b_plait_sf"/>
</dbReference>
<dbReference type="EMBL" id="CM014083">
    <property type="protein sequence ID" value="TKS72211.1"/>
    <property type="molecule type" value="Genomic_DNA"/>
</dbReference>
<dbReference type="InterPro" id="IPR003954">
    <property type="entry name" value="RRM_euk-type"/>
</dbReference>
<protein>
    <submittedName>
        <fullName evidence="8">RNA-binding motif protein, X chromosome Heterogeneous nuclear ribonucleoprotein G</fullName>
    </submittedName>
</protein>
<sequence>MAEADRPGKLFIGGLNTETTEKALEQYFNKYGRIVEVLLMKDRETNKSRGFAFVTFESPADAKDAAREMNGKSLDGKPIKVEQATKPQFESAGRRGPPPMHSRSRGPPRGPRGSRGGPGGMRGPPSRDYYENSGNVDTFFKGMSSRGPPPMKRGPPVRNGGPPPKRSAPSGPMSRAPMSRDRDPYGPPPPRRDSMMSRRDDYPSPRDDHYSSKDSDRDGYGGGREPRSYMDRPSGGSYRDSYDGYGNSRSAPPSRGPPPSYGGSSGSSRYDDYGSSSRDGYGSRDSYGSSRSDPYPPSRGERMGRQERGPAPPVERGYPPRDSYSSSSRGGPRGGRGGNRPDRGMARSRY</sequence>
<dbReference type="AlphaFoldDB" id="A0A4U5UDW5"/>
<feature type="region of interest" description="Disordered" evidence="6">
    <location>
        <begin position="58"/>
        <end position="350"/>
    </location>
</feature>
<dbReference type="SMART" id="SM00360">
    <property type="entry name" value="RRM"/>
    <property type="match status" value="1"/>
</dbReference>